<dbReference type="SUPFAM" id="SSF160631">
    <property type="entry name" value="SMI1/KNR4-like"/>
    <property type="match status" value="1"/>
</dbReference>
<dbReference type="AlphaFoldDB" id="A0A7W3RPP0"/>
<organism evidence="1 2">
    <name type="scientific">Streptomyces murinus</name>
    <dbReference type="NCBI Taxonomy" id="33900"/>
    <lineage>
        <taxon>Bacteria</taxon>
        <taxon>Bacillati</taxon>
        <taxon>Actinomycetota</taxon>
        <taxon>Actinomycetes</taxon>
        <taxon>Kitasatosporales</taxon>
        <taxon>Streptomycetaceae</taxon>
        <taxon>Streptomyces</taxon>
    </lineage>
</organism>
<sequence length="134" mass="15355">MRSGRTGWRLPADYRDFVAVYGLGTISDSIGISTPPFDGYPYGDHLLFRTEWPPADGTLAWATNEAADDFLWRCAGESDQWKVTFRPRERHREYTYDMGMAEFLLRLVRGDIHPPLGAQLSLPARFESWRASLL</sequence>
<evidence type="ECO:0000313" key="1">
    <source>
        <dbReference type="EMBL" id="MBA9057451.1"/>
    </source>
</evidence>
<evidence type="ECO:0000313" key="2">
    <source>
        <dbReference type="Proteomes" id="UP000577386"/>
    </source>
</evidence>
<dbReference type="GeneID" id="93977907"/>
<comment type="caution">
    <text evidence="1">The sequence shown here is derived from an EMBL/GenBank/DDBJ whole genome shotgun (WGS) entry which is preliminary data.</text>
</comment>
<dbReference type="EMBL" id="JACJIJ010000002">
    <property type="protein sequence ID" value="MBA9057451.1"/>
    <property type="molecule type" value="Genomic_DNA"/>
</dbReference>
<dbReference type="InterPro" id="IPR037883">
    <property type="entry name" value="Knr4/Smi1-like_sf"/>
</dbReference>
<proteinExistence type="predicted"/>
<accession>A0A7W3RPP0</accession>
<reference evidence="1 2" key="1">
    <citation type="submission" date="2020-08" db="EMBL/GenBank/DDBJ databases">
        <title>Sequencing the genomes of 1000 actinobacteria strains.</title>
        <authorList>
            <person name="Klenk H.-P."/>
        </authorList>
    </citation>
    <scope>NUCLEOTIDE SEQUENCE [LARGE SCALE GENOMIC DNA]</scope>
    <source>
        <strain evidence="1 2">DSM 41827</strain>
    </source>
</reference>
<keyword evidence="2" id="KW-1185">Reference proteome</keyword>
<protein>
    <submittedName>
        <fullName evidence="1">Uncharacterized protein</fullName>
    </submittedName>
</protein>
<name>A0A7W3RPP0_STRMR</name>
<gene>
    <name evidence="1" type="ORF">HDA42_006629</name>
</gene>
<dbReference type="RefSeq" id="WP_182777525.1">
    <property type="nucleotide sequence ID" value="NZ_BAAAHW010000028.1"/>
</dbReference>
<dbReference type="Proteomes" id="UP000577386">
    <property type="component" value="Unassembled WGS sequence"/>
</dbReference>